<proteinExistence type="predicted"/>
<keyword evidence="2" id="KW-1185">Reference proteome</keyword>
<dbReference type="EMBL" id="JABCRI010000010">
    <property type="protein sequence ID" value="KAF8399633.1"/>
    <property type="molecule type" value="Genomic_DNA"/>
</dbReference>
<name>A0A835DCW0_TETSI</name>
<sequence>MRSGDLIFPFSLLVFGREESSLLPSVFLLQQQQLKHPLAPIPDLLQLSRHQHLHL</sequence>
<organism evidence="1 2">
    <name type="scientific">Tetracentron sinense</name>
    <name type="common">Spur-leaf</name>
    <dbReference type="NCBI Taxonomy" id="13715"/>
    <lineage>
        <taxon>Eukaryota</taxon>
        <taxon>Viridiplantae</taxon>
        <taxon>Streptophyta</taxon>
        <taxon>Embryophyta</taxon>
        <taxon>Tracheophyta</taxon>
        <taxon>Spermatophyta</taxon>
        <taxon>Magnoliopsida</taxon>
        <taxon>Trochodendrales</taxon>
        <taxon>Trochodendraceae</taxon>
        <taxon>Tetracentron</taxon>
    </lineage>
</organism>
<protein>
    <submittedName>
        <fullName evidence="1">Uncharacterized protein</fullName>
    </submittedName>
</protein>
<gene>
    <name evidence="1" type="ORF">HHK36_015502</name>
</gene>
<accession>A0A835DCW0</accession>
<dbReference type="Proteomes" id="UP000655225">
    <property type="component" value="Unassembled WGS sequence"/>
</dbReference>
<evidence type="ECO:0000313" key="2">
    <source>
        <dbReference type="Proteomes" id="UP000655225"/>
    </source>
</evidence>
<comment type="caution">
    <text evidence="1">The sequence shown here is derived from an EMBL/GenBank/DDBJ whole genome shotgun (WGS) entry which is preliminary data.</text>
</comment>
<reference evidence="1 2" key="1">
    <citation type="submission" date="2020-04" db="EMBL/GenBank/DDBJ databases">
        <title>Plant Genome Project.</title>
        <authorList>
            <person name="Zhang R.-G."/>
        </authorList>
    </citation>
    <scope>NUCLEOTIDE SEQUENCE [LARGE SCALE GENOMIC DNA]</scope>
    <source>
        <strain evidence="1">YNK0</strain>
        <tissue evidence="1">Leaf</tissue>
    </source>
</reference>
<dbReference type="AlphaFoldDB" id="A0A835DCW0"/>
<evidence type="ECO:0000313" key="1">
    <source>
        <dbReference type="EMBL" id="KAF8399633.1"/>
    </source>
</evidence>